<evidence type="ECO:0000313" key="3">
    <source>
        <dbReference type="Proteomes" id="UP000626109"/>
    </source>
</evidence>
<dbReference type="AlphaFoldDB" id="A0A813L796"/>
<dbReference type="EMBL" id="CAJNNW010033855">
    <property type="protein sequence ID" value="CAE8720701.1"/>
    <property type="molecule type" value="Genomic_DNA"/>
</dbReference>
<protein>
    <submittedName>
        <fullName evidence="2">Uncharacterized protein</fullName>
    </submittedName>
</protein>
<organism evidence="2 3">
    <name type="scientific">Polarella glacialis</name>
    <name type="common">Dinoflagellate</name>
    <dbReference type="NCBI Taxonomy" id="89957"/>
    <lineage>
        <taxon>Eukaryota</taxon>
        <taxon>Sar</taxon>
        <taxon>Alveolata</taxon>
        <taxon>Dinophyceae</taxon>
        <taxon>Suessiales</taxon>
        <taxon>Suessiaceae</taxon>
        <taxon>Polarella</taxon>
    </lineage>
</organism>
<feature type="region of interest" description="Disordered" evidence="1">
    <location>
        <begin position="46"/>
        <end position="82"/>
    </location>
</feature>
<reference evidence="2" key="1">
    <citation type="submission" date="2021-02" db="EMBL/GenBank/DDBJ databases">
        <authorList>
            <person name="Dougan E. K."/>
            <person name="Rhodes N."/>
            <person name="Thang M."/>
            <person name="Chan C."/>
        </authorList>
    </citation>
    <scope>NUCLEOTIDE SEQUENCE</scope>
</reference>
<sequence length="277" mass="29671">ARRISRPTMSPTMRHVRIPRTSLRAVAEQTWAAAAAIAAAAKVALRSPTAKQRPAPEARSRQQEARARRQQGDAEGGAASSALSRRQGMLVIRRWRSDGARLAVAITSDGLEGVVKRELMSRFGQSPASMGGRACFRWLAPGVGSSNQPVLQSARSVVVLFSLAFEEDFKTLQSRVAVSGNFIKELATYARDAVESEQGVAFADALGDSMRGDDLPELPSFVVSCQPSGRGSEKAAFGSHAALQQMEAALQEGVRKATGWVIEPQNPDVKIVAFVGE</sequence>
<evidence type="ECO:0000313" key="2">
    <source>
        <dbReference type="EMBL" id="CAE8720701.1"/>
    </source>
</evidence>
<accession>A0A813L796</accession>
<feature type="non-terminal residue" evidence="2">
    <location>
        <position position="277"/>
    </location>
</feature>
<name>A0A813L796_POLGL</name>
<evidence type="ECO:0000256" key="1">
    <source>
        <dbReference type="SAM" id="MobiDB-lite"/>
    </source>
</evidence>
<feature type="compositionally biased region" description="Basic and acidic residues" evidence="1">
    <location>
        <begin position="54"/>
        <end position="72"/>
    </location>
</feature>
<gene>
    <name evidence="2" type="ORF">PGLA2088_LOCUS41488</name>
</gene>
<dbReference type="Proteomes" id="UP000626109">
    <property type="component" value="Unassembled WGS sequence"/>
</dbReference>
<comment type="caution">
    <text evidence="2">The sequence shown here is derived from an EMBL/GenBank/DDBJ whole genome shotgun (WGS) entry which is preliminary data.</text>
</comment>
<proteinExistence type="predicted"/>
<feature type="non-terminal residue" evidence="2">
    <location>
        <position position="1"/>
    </location>
</feature>